<dbReference type="HOGENOM" id="CLU_018398_6_2_2"/>
<name>G7WRD3_METH6</name>
<protein>
    <submittedName>
        <fullName evidence="6">Putative methylase</fullName>
    </submittedName>
</protein>
<evidence type="ECO:0000259" key="5">
    <source>
        <dbReference type="Pfam" id="PF05175"/>
    </source>
</evidence>
<dbReference type="InterPro" id="IPR002052">
    <property type="entry name" value="DNA_methylase_N6_adenine_CS"/>
</dbReference>
<dbReference type="InterPro" id="IPR004557">
    <property type="entry name" value="PrmC-related"/>
</dbReference>
<dbReference type="KEGG" id="mhi:Mhar_2242"/>
<dbReference type="STRING" id="1110509.Mhar_2242"/>
<dbReference type="PANTHER" id="PTHR45875:SF1">
    <property type="entry name" value="METHYLTRANSFERASE N6AMT1"/>
    <property type="match status" value="1"/>
</dbReference>
<dbReference type="CDD" id="cd02440">
    <property type="entry name" value="AdoMet_MTases"/>
    <property type="match status" value="1"/>
</dbReference>
<dbReference type="AlphaFoldDB" id="G7WRD3"/>
<keyword evidence="3" id="KW-0808">Transferase</keyword>
<proteinExistence type="inferred from homology"/>
<keyword evidence="7" id="KW-1185">Reference proteome</keyword>
<keyword evidence="4" id="KW-0949">S-adenosyl-L-methionine</keyword>
<dbReference type="OrthoDB" id="27149at2157"/>
<dbReference type="Gene3D" id="3.40.50.150">
    <property type="entry name" value="Vaccinia Virus protein VP39"/>
    <property type="match status" value="1"/>
</dbReference>
<dbReference type="PATRIC" id="fig|1110509.7.peg.2482"/>
<dbReference type="GO" id="GO:0008276">
    <property type="term" value="F:protein methyltransferase activity"/>
    <property type="evidence" value="ECO:0007669"/>
    <property type="project" value="TreeGrafter"/>
</dbReference>
<organism evidence="6 7">
    <name type="scientific">Methanothrix harundinacea (strain 6Ac)</name>
    <name type="common">Methanosaeta harundinacea</name>
    <dbReference type="NCBI Taxonomy" id="1110509"/>
    <lineage>
        <taxon>Archaea</taxon>
        <taxon>Methanobacteriati</taxon>
        <taxon>Methanobacteriota</taxon>
        <taxon>Stenosarchaea group</taxon>
        <taxon>Methanomicrobia</taxon>
        <taxon>Methanotrichales</taxon>
        <taxon>Methanotrichaceae</taxon>
        <taxon>Methanothrix</taxon>
    </lineage>
</organism>
<evidence type="ECO:0000256" key="4">
    <source>
        <dbReference type="ARBA" id="ARBA00022691"/>
    </source>
</evidence>
<evidence type="ECO:0000256" key="1">
    <source>
        <dbReference type="ARBA" id="ARBA00006149"/>
    </source>
</evidence>
<dbReference type="EMBL" id="CP003117">
    <property type="protein sequence ID" value="AET65594.1"/>
    <property type="molecule type" value="Genomic_DNA"/>
</dbReference>
<dbReference type="RefSeq" id="WP_014587770.1">
    <property type="nucleotide sequence ID" value="NC_017527.1"/>
</dbReference>
<evidence type="ECO:0000256" key="3">
    <source>
        <dbReference type="ARBA" id="ARBA00022679"/>
    </source>
</evidence>
<dbReference type="GO" id="GO:0003676">
    <property type="term" value="F:nucleic acid binding"/>
    <property type="evidence" value="ECO:0007669"/>
    <property type="project" value="InterPro"/>
</dbReference>
<dbReference type="GO" id="GO:0032259">
    <property type="term" value="P:methylation"/>
    <property type="evidence" value="ECO:0007669"/>
    <property type="project" value="UniProtKB-KW"/>
</dbReference>
<dbReference type="GO" id="GO:0008757">
    <property type="term" value="F:S-adenosylmethionine-dependent methyltransferase activity"/>
    <property type="evidence" value="ECO:0007669"/>
    <property type="project" value="TreeGrafter"/>
</dbReference>
<evidence type="ECO:0000313" key="7">
    <source>
        <dbReference type="Proteomes" id="UP000005877"/>
    </source>
</evidence>
<dbReference type="PROSITE" id="PS00092">
    <property type="entry name" value="N6_MTASE"/>
    <property type="match status" value="1"/>
</dbReference>
<evidence type="ECO:0000256" key="2">
    <source>
        <dbReference type="ARBA" id="ARBA00022603"/>
    </source>
</evidence>
<accession>G7WRD3</accession>
<dbReference type="NCBIfam" id="TIGR00537">
    <property type="entry name" value="hemK_rel_arch"/>
    <property type="match status" value="1"/>
</dbReference>
<comment type="similarity">
    <text evidence="1">Belongs to the eukaryotic/archaeal PrmC-related family.</text>
</comment>
<dbReference type="GO" id="GO:0035657">
    <property type="term" value="C:eRF1 methyltransferase complex"/>
    <property type="evidence" value="ECO:0007669"/>
    <property type="project" value="TreeGrafter"/>
</dbReference>
<reference evidence="6 7" key="1">
    <citation type="journal article" date="2012" name="PLoS ONE">
        <title>The genome characteristics and predicted function of methyl-group oxidation pathway in the obligate aceticlastic methanogens, Methanosaeta spp.</title>
        <authorList>
            <person name="Zhu J."/>
            <person name="Zheng H."/>
            <person name="Ai G."/>
            <person name="Zhang G."/>
            <person name="Liu D."/>
            <person name="Liu X."/>
            <person name="Dong X."/>
        </authorList>
    </citation>
    <scope>NUCLEOTIDE SEQUENCE [LARGE SCALE GENOMIC DNA]</scope>
    <source>
        <strain evidence="6 7">6Ac</strain>
    </source>
</reference>
<dbReference type="InterPro" id="IPR052190">
    <property type="entry name" value="Euk-Arch_PrmC-MTase"/>
</dbReference>
<dbReference type="Pfam" id="PF05175">
    <property type="entry name" value="MTS"/>
    <property type="match status" value="1"/>
</dbReference>
<gene>
    <name evidence="6" type="ordered locus">Mhar_2242</name>
</gene>
<dbReference type="InterPro" id="IPR007848">
    <property type="entry name" value="Small_mtfrase_dom"/>
</dbReference>
<feature type="domain" description="Methyltransferase small" evidence="5">
    <location>
        <begin position="25"/>
        <end position="106"/>
    </location>
</feature>
<dbReference type="InterPro" id="IPR029063">
    <property type="entry name" value="SAM-dependent_MTases_sf"/>
</dbReference>
<dbReference type="GeneID" id="12511420"/>
<sequence length="200" mass="21591">MTGRPPGRGRGAAPGDEVYEPAEDSRLLLAAALEEVTPEDRVLEIGCGSGIISRALLPRARRVVATDVNPAALGSLRGTGVDAVRADLFSGIRQRFDLILFNPPYLPTGEEEVLEGWLNFAFDGGETGRETICRFLEGLKDHLEPAGGRALLLLSSLCGPGEVEAKARAEGLAVEVVLRERYFFEELLVMRLNPAESFGE</sequence>
<dbReference type="Proteomes" id="UP000005877">
    <property type="component" value="Chromosome"/>
</dbReference>
<dbReference type="SUPFAM" id="SSF53335">
    <property type="entry name" value="S-adenosyl-L-methionine-dependent methyltransferases"/>
    <property type="match status" value="1"/>
</dbReference>
<dbReference type="PANTHER" id="PTHR45875">
    <property type="entry name" value="METHYLTRANSFERASE N6AMT1"/>
    <property type="match status" value="1"/>
</dbReference>
<keyword evidence="2 6" id="KW-0489">Methyltransferase</keyword>
<evidence type="ECO:0000313" key="6">
    <source>
        <dbReference type="EMBL" id="AET65594.1"/>
    </source>
</evidence>